<organism evidence="1 2">
    <name type="scientific">Vararia minispora EC-137</name>
    <dbReference type="NCBI Taxonomy" id="1314806"/>
    <lineage>
        <taxon>Eukaryota</taxon>
        <taxon>Fungi</taxon>
        <taxon>Dikarya</taxon>
        <taxon>Basidiomycota</taxon>
        <taxon>Agaricomycotina</taxon>
        <taxon>Agaricomycetes</taxon>
        <taxon>Russulales</taxon>
        <taxon>Lachnocladiaceae</taxon>
        <taxon>Vararia</taxon>
    </lineage>
</organism>
<accession>A0ACB8QA66</accession>
<reference evidence="1" key="2">
    <citation type="journal article" date="2022" name="New Phytol.">
        <title>Evolutionary transition to the ectomycorrhizal habit in the genomes of a hyperdiverse lineage of mushroom-forming fungi.</title>
        <authorList>
            <person name="Looney B."/>
            <person name="Miyauchi S."/>
            <person name="Morin E."/>
            <person name="Drula E."/>
            <person name="Courty P.E."/>
            <person name="Kohler A."/>
            <person name="Kuo A."/>
            <person name="LaButti K."/>
            <person name="Pangilinan J."/>
            <person name="Lipzen A."/>
            <person name="Riley R."/>
            <person name="Andreopoulos W."/>
            <person name="He G."/>
            <person name="Johnson J."/>
            <person name="Nolan M."/>
            <person name="Tritt A."/>
            <person name="Barry K.W."/>
            <person name="Grigoriev I.V."/>
            <person name="Nagy L.G."/>
            <person name="Hibbett D."/>
            <person name="Henrissat B."/>
            <person name="Matheny P.B."/>
            <person name="Labbe J."/>
            <person name="Martin F.M."/>
        </authorList>
    </citation>
    <scope>NUCLEOTIDE SEQUENCE</scope>
    <source>
        <strain evidence="1">EC-137</strain>
    </source>
</reference>
<reference evidence="1" key="1">
    <citation type="submission" date="2021-02" db="EMBL/GenBank/DDBJ databases">
        <authorList>
            <consortium name="DOE Joint Genome Institute"/>
            <person name="Ahrendt S."/>
            <person name="Looney B.P."/>
            <person name="Miyauchi S."/>
            <person name="Morin E."/>
            <person name="Drula E."/>
            <person name="Courty P.E."/>
            <person name="Chicoki N."/>
            <person name="Fauchery L."/>
            <person name="Kohler A."/>
            <person name="Kuo A."/>
            <person name="Labutti K."/>
            <person name="Pangilinan J."/>
            <person name="Lipzen A."/>
            <person name="Riley R."/>
            <person name="Andreopoulos W."/>
            <person name="He G."/>
            <person name="Johnson J."/>
            <person name="Barry K.W."/>
            <person name="Grigoriev I.V."/>
            <person name="Nagy L."/>
            <person name="Hibbett D."/>
            <person name="Henrissat B."/>
            <person name="Matheny P.B."/>
            <person name="Labbe J."/>
            <person name="Martin F."/>
        </authorList>
    </citation>
    <scope>NUCLEOTIDE SEQUENCE</scope>
    <source>
        <strain evidence="1">EC-137</strain>
    </source>
</reference>
<comment type="caution">
    <text evidence="1">The sequence shown here is derived from an EMBL/GenBank/DDBJ whole genome shotgun (WGS) entry which is preliminary data.</text>
</comment>
<evidence type="ECO:0000313" key="1">
    <source>
        <dbReference type="EMBL" id="KAI0028729.1"/>
    </source>
</evidence>
<keyword evidence="2" id="KW-1185">Reference proteome</keyword>
<dbReference type="EMBL" id="MU273727">
    <property type="protein sequence ID" value="KAI0028729.1"/>
    <property type="molecule type" value="Genomic_DNA"/>
</dbReference>
<name>A0ACB8QA66_9AGAM</name>
<protein>
    <submittedName>
        <fullName evidence="1">Uncharacterized protein</fullName>
    </submittedName>
</protein>
<dbReference type="Proteomes" id="UP000814128">
    <property type="component" value="Unassembled WGS sequence"/>
</dbReference>
<proteinExistence type="predicted"/>
<evidence type="ECO:0000313" key="2">
    <source>
        <dbReference type="Proteomes" id="UP000814128"/>
    </source>
</evidence>
<gene>
    <name evidence="1" type="ORF">K488DRAFT_80533</name>
</gene>
<sequence length="547" mass="60518">MPPLNVKIRNAGKTFDVVLDIDRPPNDFKKEIYQKTGIAPDRMKVMIKGGMLKEDTDWEKVSPKEGQIFTVIGAAGELPKPPSEPIKFLEDMDDAELANALRIPIGLVNLGNTCYMSATIQAMNAIPELQLALQAIPSDQCPRRAKPIAPLPRSLTELFSTMSNTTDSVTPNHFLSSLRAVEPQFAERARNSIAFAQQDAEECWSKILQAVRDIPAIPGGKGAPNPQDKFVDSFMGATLVRELKSEEAPEEEVSVTTDKVYKIECNIGMATNYLHSGIMDALTQTVVKRSPTLGRNADYTMRTRLSRLPSYLTVHMVRFTWRQDINKKAKIMRKVKFPIEYDAIDLTTDDLRAKLQPVSRRLAEIEQERRERAKVRKRTKAAREAAAAPKSPSEAAMDIDLAPAEVTDAQGGELNEESFYREKERTELEALVDTSVKADFGASQTGLYDLVAIITHKGPAADAGHYIAFVKKSVFHPKAQAAAPAENEGEASSKATSAPTLDPEDEDWYKFDDEKVTTFPAERLATLDGGGEDASAYVLLYRTKELA</sequence>